<reference evidence="10 11" key="1">
    <citation type="submission" date="2019-03" db="EMBL/GenBank/DDBJ databases">
        <title>Genomic Encyclopedia of Type Strains, Phase IV (KMG-IV): sequencing the most valuable type-strain genomes for metagenomic binning, comparative biology and taxonomic classification.</title>
        <authorList>
            <person name="Goeker M."/>
        </authorList>
    </citation>
    <scope>NUCLEOTIDE SEQUENCE [LARGE SCALE GENOMIC DNA]</scope>
    <source>
        <strain evidence="10 11">DSM 15969</strain>
    </source>
</reference>
<feature type="region of interest" description="Disordered" evidence="7">
    <location>
        <begin position="202"/>
        <end position="222"/>
    </location>
</feature>
<evidence type="ECO:0000313" key="10">
    <source>
        <dbReference type="EMBL" id="TCL35791.1"/>
    </source>
</evidence>
<evidence type="ECO:0000256" key="2">
    <source>
        <dbReference type="ARBA" id="ARBA00006448"/>
    </source>
</evidence>
<sequence length="222" mass="24926">MFGYEGSGIVILRMTIIFAVALIVVRAMGNRAVGQLSPFDFVLMVGIGDIVANVAMDKSEHLLLGAEGLVGLLILQKLLSYLALKNTTLRKWFEGAPVTLIENGKILPHNFIKHHVNYDDLRQELHKTGMDMTNIKDIKVARLESCGSFSIILTAEAEPLTRRDFEKYLQDIYDNPLSPLGKQAAKFEQFMKDVNILAENFRKGQEPAAKTKEDEGDNQRKY</sequence>
<keyword evidence="11" id="KW-1185">Reference proteome</keyword>
<evidence type="ECO:0000256" key="5">
    <source>
        <dbReference type="ARBA" id="ARBA00022989"/>
    </source>
</evidence>
<organism evidence="10 11">
    <name type="scientific">Anaerospora hongkongensis</name>
    <dbReference type="NCBI Taxonomy" id="244830"/>
    <lineage>
        <taxon>Bacteria</taxon>
        <taxon>Bacillati</taxon>
        <taxon>Bacillota</taxon>
        <taxon>Negativicutes</taxon>
        <taxon>Selenomonadales</taxon>
        <taxon>Sporomusaceae</taxon>
        <taxon>Anaerospora</taxon>
    </lineage>
</organism>
<keyword evidence="4 8" id="KW-0812">Transmembrane</keyword>
<dbReference type="AlphaFoldDB" id="A0A4R1PXC0"/>
<evidence type="ECO:0000256" key="7">
    <source>
        <dbReference type="SAM" id="MobiDB-lite"/>
    </source>
</evidence>
<evidence type="ECO:0000259" key="9">
    <source>
        <dbReference type="Pfam" id="PF04239"/>
    </source>
</evidence>
<dbReference type="Proteomes" id="UP000295063">
    <property type="component" value="Unassembled WGS sequence"/>
</dbReference>
<dbReference type="RefSeq" id="WP_243650568.1">
    <property type="nucleotide sequence ID" value="NZ_SLUI01000010.1"/>
</dbReference>
<accession>A0A4R1PXC0</accession>
<feature type="domain" description="YetF C-terminal" evidence="9">
    <location>
        <begin position="85"/>
        <end position="156"/>
    </location>
</feature>
<protein>
    <submittedName>
        <fullName evidence="10">Uncharacterized membrane protein YcaP (DUF421 family)</fullName>
    </submittedName>
</protein>
<dbReference type="Pfam" id="PF04239">
    <property type="entry name" value="DUF421"/>
    <property type="match status" value="1"/>
</dbReference>
<comment type="caution">
    <text evidence="10">The sequence shown here is derived from an EMBL/GenBank/DDBJ whole genome shotgun (WGS) entry which is preliminary data.</text>
</comment>
<evidence type="ECO:0000256" key="3">
    <source>
        <dbReference type="ARBA" id="ARBA00022475"/>
    </source>
</evidence>
<keyword evidence="3" id="KW-1003">Cell membrane</keyword>
<evidence type="ECO:0000313" key="11">
    <source>
        <dbReference type="Proteomes" id="UP000295063"/>
    </source>
</evidence>
<dbReference type="Gene3D" id="3.30.240.20">
    <property type="entry name" value="bsu07140 like domains"/>
    <property type="match status" value="1"/>
</dbReference>
<feature type="transmembrane region" description="Helical" evidence="8">
    <location>
        <begin position="62"/>
        <end position="84"/>
    </location>
</feature>
<keyword evidence="5 8" id="KW-1133">Transmembrane helix</keyword>
<comment type="similarity">
    <text evidence="2">Belongs to the UPF0702 family.</text>
</comment>
<keyword evidence="6 8" id="KW-0472">Membrane</keyword>
<evidence type="ECO:0000256" key="6">
    <source>
        <dbReference type="ARBA" id="ARBA00023136"/>
    </source>
</evidence>
<proteinExistence type="inferred from homology"/>
<evidence type="ECO:0000256" key="1">
    <source>
        <dbReference type="ARBA" id="ARBA00004651"/>
    </source>
</evidence>
<name>A0A4R1PXC0_9FIRM</name>
<dbReference type="EMBL" id="SLUI01000010">
    <property type="protein sequence ID" value="TCL35791.1"/>
    <property type="molecule type" value="Genomic_DNA"/>
</dbReference>
<dbReference type="GO" id="GO:0005886">
    <property type="term" value="C:plasma membrane"/>
    <property type="evidence" value="ECO:0007669"/>
    <property type="project" value="UniProtKB-SubCell"/>
</dbReference>
<gene>
    <name evidence="10" type="ORF">EV210_11034</name>
</gene>
<dbReference type="InterPro" id="IPR023090">
    <property type="entry name" value="UPF0702_alpha/beta_dom_sf"/>
</dbReference>
<feature type="transmembrane region" description="Helical" evidence="8">
    <location>
        <begin position="6"/>
        <end position="25"/>
    </location>
</feature>
<evidence type="ECO:0000256" key="8">
    <source>
        <dbReference type="SAM" id="Phobius"/>
    </source>
</evidence>
<comment type="subcellular location">
    <subcellularLocation>
        <location evidence="1">Cell membrane</location>
        <topology evidence="1">Multi-pass membrane protein</topology>
    </subcellularLocation>
</comment>
<dbReference type="InterPro" id="IPR007353">
    <property type="entry name" value="DUF421"/>
</dbReference>
<dbReference type="PANTHER" id="PTHR34582">
    <property type="entry name" value="UPF0702 TRANSMEMBRANE PROTEIN YCAP"/>
    <property type="match status" value="1"/>
</dbReference>
<dbReference type="PANTHER" id="PTHR34582:SF6">
    <property type="entry name" value="UPF0702 TRANSMEMBRANE PROTEIN YCAP"/>
    <property type="match status" value="1"/>
</dbReference>
<evidence type="ECO:0000256" key="4">
    <source>
        <dbReference type="ARBA" id="ARBA00022692"/>
    </source>
</evidence>